<keyword evidence="6" id="KW-0408">Iron</keyword>
<dbReference type="PANTHER" id="PTHR11748:SF119">
    <property type="entry name" value="D-2-HYDROXYGLUTARATE DEHYDROGENASE"/>
    <property type="match status" value="1"/>
</dbReference>
<evidence type="ECO:0000256" key="7">
    <source>
        <dbReference type="ARBA" id="ARBA00023014"/>
    </source>
</evidence>
<comment type="caution">
    <text evidence="10">The sequence shown here is derived from an EMBL/GenBank/DDBJ whole genome shotgun (WGS) entry which is preliminary data.</text>
</comment>
<evidence type="ECO:0000256" key="4">
    <source>
        <dbReference type="ARBA" id="ARBA00022827"/>
    </source>
</evidence>
<accession>A0A6B0YP50</accession>
<dbReference type="InterPro" id="IPR009051">
    <property type="entry name" value="Helical_ferredxn"/>
</dbReference>
<dbReference type="GO" id="GO:0046872">
    <property type="term" value="F:metal ion binding"/>
    <property type="evidence" value="ECO:0007669"/>
    <property type="project" value="UniProtKB-KW"/>
</dbReference>
<dbReference type="Pfam" id="PF13183">
    <property type="entry name" value="Fer4_8"/>
    <property type="match status" value="1"/>
</dbReference>
<dbReference type="Pfam" id="PF02913">
    <property type="entry name" value="FAD-oxidase_C"/>
    <property type="match status" value="1"/>
</dbReference>
<dbReference type="InterPro" id="IPR004113">
    <property type="entry name" value="FAD-bd_oxidored_4_C"/>
</dbReference>
<keyword evidence="5" id="KW-0560">Oxidoreductase</keyword>
<dbReference type="AlphaFoldDB" id="A0A6B0YP50"/>
<dbReference type="InterPro" id="IPR016169">
    <property type="entry name" value="FAD-bd_PCMH_sub2"/>
</dbReference>
<dbReference type="PROSITE" id="PS00198">
    <property type="entry name" value="4FE4S_FER_1"/>
    <property type="match status" value="1"/>
</dbReference>
<gene>
    <name evidence="10" type="ORF">F4Y42_05180</name>
</gene>
<dbReference type="InterPro" id="IPR017900">
    <property type="entry name" value="4Fe4S_Fe_S_CS"/>
</dbReference>
<dbReference type="SUPFAM" id="SSF56176">
    <property type="entry name" value="FAD-binding/transporter-associated domain-like"/>
    <property type="match status" value="1"/>
</dbReference>
<dbReference type="InterPro" id="IPR004017">
    <property type="entry name" value="Cys_rich_dom"/>
</dbReference>
<dbReference type="GO" id="GO:0008720">
    <property type="term" value="F:D-lactate dehydrogenase (NAD+) activity"/>
    <property type="evidence" value="ECO:0007669"/>
    <property type="project" value="TreeGrafter"/>
</dbReference>
<dbReference type="Gene3D" id="3.30.70.2740">
    <property type="match status" value="1"/>
</dbReference>
<proteinExistence type="predicted"/>
<dbReference type="Pfam" id="PF02754">
    <property type="entry name" value="CCG"/>
    <property type="match status" value="1"/>
</dbReference>
<feature type="domain" description="FAD-binding PCMH-type" evidence="9">
    <location>
        <begin position="46"/>
        <end position="281"/>
    </location>
</feature>
<dbReference type="InterPro" id="IPR016171">
    <property type="entry name" value="Vanillyl_alc_oxidase_C-sub2"/>
</dbReference>
<evidence type="ECO:0000256" key="8">
    <source>
        <dbReference type="SAM" id="MobiDB-lite"/>
    </source>
</evidence>
<dbReference type="GO" id="GO:1903457">
    <property type="term" value="P:lactate catabolic process"/>
    <property type="evidence" value="ECO:0007669"/>
    <property type="project" value="TreeGrafter"/>
</dbReference>
<dbReference type="Gene3D" id="1.10.1060.10">
    <property type="entry name" value="Alpha-helical ferredoxin"/>
    <property type="match status" value="1"/>
</dbReference>
<dbReference type="InterPro" id="IPR017896">
    <property type="entry name" value="4Fe4S_Fe-S-bd"/>
</dbReference>
<reference evidence="10" key="1">
    <citation type="submission" date="2019-09" db="EMBL/GenBank/DDBJ databases">
        <title>Characterisation of the sponge microbiome using genome-centric metagenomics.</title>
        <authorList>
            <person name="Engelberts J.P."/>
            <person name="Robbins S.J."/>
            <person name="De Goeij J.M."/>
            <person name="Aranda M."/>
            <person name="Bell S.C."/>
            <person name="Webster N.S."/>
        </authorList>
    </citation>
    <scope>NUCLEOTIDE SEQUENCE</scope>
    <source>
        <strain evidence="10">SB0664_bin_27</strain>
    </source>
</reference>
<dbReference type="EMBL" id="VXRG01000043">
    <property type="protein sequence ID" value="MXY92826.1"/>
    <property type="molecule type" value="Genomic_DNA"/>
</dbReference>
<evidence type="ECO:0000313" key="10">
    <source>
        <dbReference type="EMBL" id="MXY92826.1"/>
    </source>
</evidence>
<dbReference type="InterPro" id="IPR016166">
    <property type="entry name" value="FAD-bd_PCMH"/>
</dbReference>
<protein>
    <submittedName>
        <fullName evidence="10">FAD-binding protein</fullName>
    </submittedName>
</protein>
<keyword evidence="2" id="KW-0285">Flavoprotein</keyword>
<name>A0A6B0YP50_9CHLR</name>
<dbReference type="SUPFAM" id="SSF46548">
    <property type="entry name" value="alpha-helical ferredoxin"/>
    <property type="match status" value="1"/>
</dbReference>
<organism evidence="10">
    <name type="scientific">Caldilineaceae bacterium SB0664_bin_27</name>
    <dbReference type="NCBI Taxonomy" id="2605260"/>
    <lineage>
        <taxon>Bacteria</taxon>
        <taxon>Bacillati</taxon>
        <taxon>Chloroflexota</taxon>
        <taxon>Caldilineae</taxon>
        <taxon>Caldilineales</taxon>
        <taxon>Caldilineaceae</taxon>
    </lineage>
</organism>
<comment type="cofactor">
    <cofactor evidence="1">
        <name>FAD</name>
        <dbReference type="ChEBI" id="CHEBI:57692"/>
    </cofactor>
</comment>
<dbReference type="InterPro" id="IPR036318">
    <property type="entry name" value="FAD-bd_PCMH-like_sf"/>
</dbReference>
<keyword evidence="7" id="KW-0411">Iron-sulfur</keyword>
<keyword evidence="4" id="KW-0274">FAD</keyword>
<dbReference type="InterPro" id="IPR006094">
    <property type="entry name" value="Oxid_FAD_bind_N"/>
</dbReference>
<dbReference type="Gene3D" id="3.30.70.2190">
    <property type="match status" value="1"/>
</dbReference>
<dbReference type="SUPFAM" id="SSF55103">
    <property type="entry name" value="FAD-linked oxidases, C-terminal domain"/>
    <property type="match status" value="1"/>
</dbReference>
<dbReference type="GO" id="GO:0004458">
    <property type="term" value="F:D-lactate dehydrogenase (cytochrome) activity"/>
    <property type="evidence" value="ECO:0007669"/>
    <property type="project" value="TreeGrafter"/>
</dbReference>
<evidence type="ECO:0000256" key="2">
    <source>
        <dbReference type="ARBA" id="ARBA00022630"/>
    </source>
</evidence>
<evidence type="ECO:0000256" key="5">
    <source>
        <dbReference type="ARBA" id="ARBA00023002"/>
    </source>
</evidence>
<keyword evidence="3" id="KW-0479">Metal-binding</keyword>
<dbReference type="PANTHER" id="PTHR11748">
    <property type="entry name" value="D-LACTATE DEHYDROGENASE"/>
    <property type="match status" value="1"/>
</dbReference>
<dbReference type="InterPro" id="IPR016164">
    <property type="entry name" value="FAD-linked_Oxase-like_C"/>
</dbReference>
<dbReference type="Pfam" id="PF01565">
    <property type="entry name" value="FAD_binding_4"/>
    <property type="match status" value="1"/>
</dbReference>
<dbReference type="GO" id="GO:0071949">
    <property type="term" value="F:FAD binding"/>
    <property type="evidence" value="ECO:0007669"/>
    <property type="project" value="InterPro"/>
</dbReference>
<sequence>MPPQNVPTASQVDAQALARELRAAITGEVHFDGASRAMHATDASVYQIIPLGVVTPRSRDDVLQVVRICRRHGVSITARGGGTSQAGQAIGAGLSLDFSRYMNRVLDLDTEAATVTVEPGIVLDELNDLLKPHGLQLPLDLSTSNRATIGGMIANNSAGTRSIIYGKTIDYVETLDVLFSDGSSASLGPLSEEALGAKLERQDLEGAAYRTVQRLGRELETEIRQRYPSIQRRVGGYNLDEFVPRGETARSPDPFNLARILVGSEGTLGLTVAAKMRLAPLPPLRALCSVQFDDLLEAMSATPAILEHGPSAVELLDRFMLDKTGGRIEFAPLRTFISGDPGAVLLVEFFGQSDEELGEKIENLQTDLEARGLGNYLYRAFEAEEQARIWELRRAALGLTMSQTGDAKAISFVEDTAVPPERLHDYIENFQRILAKHDTQAGFYAHASVGLLHIRPVVNLKSAQGVQRFEAIATEVADLVLEYGGALSGEHGDGLVRAPFQEKMFGPALYNAFCEVKGVFDPDNMLNPGKIVHAPALTSNLRYGTPDGQFDDEERRPLETGPPDATRAQVQETGAAADDATAFDFSDFGGLLRATEQCTGVGACRKTLTGTMCPSYMATRNEIDSTRGRANALRLALSGGLEATGFGDEDLLPVVDLCLECKACKRECPTGVDMARIKSEFLHQYHSRRGAPWKDRVLSQADRIARWGSRMAPLSNWLAAAKPVRRLTELLFGLDRRRPLPAFSSQPFTRRWRNAEPATGSARTRVALFADTFNSYYEPDQLSDAVSVLESCGAEVTIAPQVCCGRPLISKGFLDDAARQASATVSALLPLAAAGMPILFCEPSCYSAVQDDHPRLLRGTAQGDARKVAAACQLVEEWAGPRMKPTKPGPSRVLIHGHCHQKALVGLQPLQQLLAAIPGCELSVLDSGCCGLAGLFGYEHYDVSKLIGERRLLPAARELGKDEVLVSPGFSCRQQVKHFAGVESHSPASLLASLL</sequence>
<dbReference type="Gene3D" id="3.30.465.10">
    <property type="match status" value="1"/>
</dbReference>
<dbReference type="Gene3D" id="1.10.45.10">
    <property type="entry name" value="Vanillyl-alcohol Oxidase, Chain A, domain 4"/>
    <property type="match status" value="1"/>
</dbReference>
<evidence type="ECO:0000256" key="6">
    <source>
        <dbReference type="ARBA" id="ARBA00023004"/>
    </source>
</evidence>
<evidence type="ECO:0000256" key="1">
    <source>
        <dbReference type="ARBA" id="ARBA00001974"/>
    </source>
</evidence>
<dbReference type="PROSITE" id="PS51387">
    <property type="entry name" value="FAD_PCMH"/>
    <property type="match status" value="1"/>
</dbReference>
<dbReference type="GO" id="GO:0051536">
    <property type="term" value="F:iron-sulfur cluster binding"/>
    <property type="evidence" value="ECO:0007669"/>
    <property type="project" value="UniProtKB-KW"/>
</dbReference>
<evidence type="ECO:0000256" key="3">
    <source>
        <dbReference type="ARBA" id="ARBA00022723"/>
    </source>
</evidence>
<feature type="region of interest" description="Disordered" evidence="8">
    <location>
        <begin position="542"/>
        <end position="566"/>
    </location>
</feature>
<evidence type="ECO:0000259" key="9">
    <source>
        <dbReference type="PROSITE" id="PS51387"/>
    </source>
</evidence>